<comment type="caution">
    <text evidence="2">The sequence shown here is derived from an EMBL/GenBank/DDBJ whole genome shotgun (WGS) entry which is preliminary data.</text>
</comment>
<dbReference type="EMBL" id="MU007100">
    <property type="protein sequence ID" value="KAF2421221.1"/>
    <property type="molecule type" value="Genomic_DNA"/>
</dbReference>
<sequence>MMAQSHLDSKDEIGHLLAKERYPRVTSYQNSDTALFRIRRQNRESQQRYRRRHKKGWEEQILDIADTYQSQPSMDQVWSSPSTSNPIPWSDDRVVNDSST</sequence>
<dbReference type="AlphaFoldDB" id="A0A9P4NH69"/>
<evidence type="ECO:0000256" key="1">
    <source>
        <dbReference type="SAM" id="MobiDB-lite"/>
    </source>
</evidence>
<name>A0A9P4NH69_9PEZI</name>
<evidence type="ECO:0000313" key="2">
    <source>
        <dbReference type="EMBL" id="KAF2421221.1"/>
    </source>
</evidence>
<reference evidence="2" key="1">
    <citation type="journal article" date="2020" name="Stud. Mycol.">
        <title>101 Dothideomycetes genomes: a test case for predicting lifestyles and emergence of pathogens.</title>
        <authorList>
            <person name="Haridas S."/>
            <person name="Albert R."/>
            <person name="Binder M."/>
            <person name="Bloem J."/>
            <person name="Labutti K."/>
            <person name="Salamov A."/>
            <person name="Andreopoulos B."/>
            <person name="Baker S."/>
            <person name="Barry K."/>
            <person name="Bills G."/>
            <person name="Bluhm B."/>
            <person name="Cannon C."/>
            <person name="Castanera R."/>
            <person name="Culley D."/>
            <person name="Daum C."/>
            <person name="Ezra D."/>
            <person name="Gonzalez J."/>
            <person name="Henrissat B."/>
            <person name="Kuo A."/>
            <person name="Liang C."/>
            <person name="Lipzen A."/>
            <person name="Lutzoni F."/>
            <person name="Magnuson J."/>
            <person name="Mondo S."/>
            <person name="Nolan M."/>
            <person name="Ohm R."/>
            <person name="Pangilinan J."/>
            <person name="Park H.-J."/>
            <person name="Ramirez L."/>
            <person name="Alfaro M."/>
            <person name="Sun H."/>
            <person name="Tritt A."/>
            <person name="Yoshinaga Y."/>
            <person name="Zwiers L.-H."/>
            <person name="Turgeon B."/>
            <person name="Goodwin S."/>
            <person name="Spatafora J."/>
            <person name="Crous P."/>
            <person name="Grigoriev I."/>
        </authorList>
    </citation>
    <scope>NUCLEOTIDE SEQUENCE</scope>
    <source>
        <strain evidence="2">CBS 130266</strain>
    </source>
</reference>
<proteinExistence type="predicted"/>
<organism evidence="2 3">
    <name type="scientific">Tothia fuscella</name>
    <dbReference type="NCBI Taxonomy" id="1048955"/>
    <lineage>
        <taxon>Eukaryota</taxon>
        <taxon>Fungi</taxon>
        <taxon>Dikarya</taxon>
        <taxon>Ascomycota</taxon>
        <taxon>Pezizomycotina</taxon>
        <taxon>Dothideomycetes</taxon>
        <taxon>Pleosporomycetidae</taxon>
        <taxon>Venturiales</taxon>
        <taxon>Cylindrosympodiaceae</taxon>
        <taxon>Tothia</taxon>
    </lineage>
</organism>
<dbReference type="Proteomes" id="UP000800235">
    <property type="component" value="Unassembled WGS sequence"/>
</dbReference>
<keyword evidence="3" id="KW-1185">Reference proteome</keyword>
<feature type="compositionally biased region" description="Polar residues" evidence="1">
    <location>
        <begin position="69"/>
        <end position="87"/>
    </location>
</feature>
<feature type="compositionally biased region" description="Basic and acidic residues" evidence="1">
    <location>
        <begin position="90"/>
        <end position="100"/>
    </location>
</feature>
<accession>A0A9P4NH69</accession>
<feature type="region of interest" description="Disordered" evidence="1">
    <location>
        <begin position="69"/>
        <end position="100"/>
    </location>
</feature>
<gene>
    <name evidence="2" type="ORF">EJ08DRAFT_520506</name>
</gene>
<evidence type="ECO:0000313" key="3">
    <source>
        <dbReference type="Proteomes" id="UP000800235"/>
    </source>
</evidence>
<protein>
    <submittedName>
        <fullName evidence="2">Uncharacterized protein</fullName>
    </submittedName>
</protein>